<dbReference type="GO" id="GO:0000993">
    <property type="term" value="F:RNA polymerase II complex binding"/>
    <property type="evidence" value="ECO:0007669"/>
    <property type="project" value="TreeGrafter"/>
</dbReference>
<dbReference type="PROSITE" id="PS50005">
    <property type="entry name" value="TPR"/>
    <property type="match status" value="3"/>
</dbReference>
<dbReference type="GO" id="GO:0016593">
    <property type="term" value="C:Cdc73/Paf1 complex"/>
    <property type="evidence" value="ECO:0007669"/>
    <property type="project" value="TreeGrafter"/>
</dbReference>
<name>A0A8S1H4M6_9PELO</name>
<feature type="repeat" description="TPR" evidence="3">
    <location>
        <begin position="486"/>
        <end position="519"/>
    </location>
</feature>
<evidence type="ECO:0000256" key="3">
    <source>
        <dbReference type="PROSITE-ProRule" id="PRU00339"/>
    </source>
</evidence>
<protein>
    <recommendedName>
        <fullName evidence="8">TPR_REGION domain-containing protein</fullName>
    </recommendedName>
</protein>
<proteinExistence type="predicted"/>
<dbReference type="PANTHER" id="PTHR14027">
    <property type="entry name" value="RNA POLYMERASE-ASSOCIATED PROTEIN CTR9"/>
    <property type="match status" value="1"/>
</dbReference>
<dbReference type="Pfam" id="PF13176">
    <property type="entry name" value="TPR_7"/>
    <property type="match status" value="1"/>
</dbReference>
<evidence type="ECO:0008006" key="8">
    <source>
        <dbReference type="Google" id="ProtNLM"/>
    </source>
</evidence>
<feature type="coiled-coil region" evidence="4">
    <location>
        <begin position="960"/>
        <end position="1023"/>
    </location>
</feature>
<feature type="region of interest" description="Disordered" evidence="5">
    <location>
        <begin position="1041"/>
        <end position="1291"/>
    </location>
</feature>
<dbReference type="Pfam" id="PF13174">
    <property type="entry name" value="TPR_6"/>
    <property type="match status" value="1"/>
</dbReference>
<feature type="compositionally biased region" description="Basic residues" evidence="5">
    <location>
        <begin position="1080"/>
        <end position="1096"/>
    </location>
</feature>
<dbReference type="SUPFAM" id="SSF48452">
    <property type="entry name" value="TPR-like"/>
    <property type="match status" value="2"/>
</dbReference>
<sequence>MDLHVRYDAERQQRFFSIPLNGPHEDGDGNHLKSLQRFSIEVWNLTQNWGDASTKAAQSVEKLVNSRLQVMYARDGSSEATTSVPKSEEKKRCLMEIVKENRSLGTVLDNLNAIIGKFRSALNRMPAWKQLTANSAQPEVRYIVDTLTEVLPSVVAMYQKELDAKKAALLDFGQCESRQEVIEINVDDLPSGDEVMGILQAEQAKLVYWIHVAIQYYRAGRFAEFLNILESAGSQAFLDYPNVQNDQMRALDMLAAHHMQQGAHEKSKERRTELFNKATVLFNTADKIKMYDMVHLTIRAWFYLFEKEKSKLEIADQQFNFVIKQEATMVLAMIGKAVIAFTKRDYKTAIYFYRRALRAKSADTPEIRVGLAYCFAKIGKPDKAEMAFERARDLDPNCIEALAGLAILRENLQDENSIKAALDLLSEAFRVKSDHPLVLVQLANHFFYKKDYVRVEQLAWHALQKNFEKAFKYYYQSTQLNYGDLTLSFYGLGQMYIQRKEWDKAIDCFETVLTRIPNNADTLKVLGSLYAHTNPDEAKLQKARETLQKALDLKPDDVELLIDLAQLLEATDPNKSLELYERSIEMLKELEDIDPPAGNGQQRRRLIYFEQARDRYQEMLALGEKVEEDRHQLITIRYNLARCLEHLCQSNDAEAMYKDILNEMPTYIDCYMRLGCLTRDRGQIYDSSVWFKQAIPYDNGSMDAWTLIGNLHMAKQEWQPAQKKFEHILNKITSGKHDPYSLIALGNVWLEQLMNPNRKREDEKKYVERATQMYIKALKIQPKNIYAANGLGCVMAFKKNWAEARDVFSQVREATSEFFDVWINIAHVYMEREQYVPAIQMYSNAMKKFHRQSDPHMLLYLAKAYYHADKLEEAKDTMEKAILESPENLQFKFNYAFLLKRRARAVLKGAKVTSGEVNGAIEDLQSAERALTYISKNEDLSLPGAKYISRTMCGQEANDCKDLLVQANTALERAQQLDEEERRVKAKQEEERLLLKKKMEEEMNRKEEEIRRKLEEAKALRSKFVEMTKDVLRLPEINDDKKVSRSGRKKKVGGDGEEFVNDSSDMGDWRGEEDGEPRERKKKDKASKKASRKRRERRDGSQEGSGSDDDRAERKRRKKEAAERRKAEAKLSAKQSAKIKSRAFLSSSEGSSDEGEKVQSSAKSDDDEPKTTRDEFEDSPEPPRIGDSDDSDDESDKEVAKPKRKKPVMDSDDSSGSEGRPIIGASSDEDEPSTSQGKKRRQADSDEDEDDDGEESDEQPSAKRKKKTVVEEEDEEESGNDSDQSSNGESD</sequence>
<evidence type="ECO:0000256" key="4">
    <source>
        <dbReference type="SAM" id="Coils"/>
    </source>
</evidence>
<dbReference type="GO" id="GO:0006355">
    <property type="term" value="P:regulation of DNA-templated transcription"/>
    <property type="evidence" value="ECO:0007669"/>
    <property type="project" value="InterPro"/>
</dbReference>
<dbReference type="InterPro" id="IPR031101">
    <property type="entry name" value="Ctr9"/>
</dbReference>
<organism evidence="6 7">
    <name type="scientific">Caenorhabditis auriculariae</name>
    <dbReference type="NCBI Taxonomy" id="2777116"/>
    <lineage>
        <taxon>Eukaryota</taxon>
        <taxon>Metazoa</taxon>
        <taxon>Ecdysozoa</taxon>
        <taxon>Nematoda</taxon>
        <taxon>Chromadorea</taxon>
        <taxon>Rhabditida</taxon>
        <taxon>Rhabditina</taxon>
        <taxon>Rhabditomorpha</taxon>
        <taxon>Rhabditoidea</taxon>
        <taxon>Rhabditidae</taxon>
        <taxon>Peloderinae</taxon>
        <taxon>Caenorhabditis</taxon>
    </lineage>
</organism>
<dbReference type="InterPro" id="IPR011990">
    <property type="entry name" value="TPR-like_helical_dom_sf"/>
</dbReference>
<feature type="compositionally biased region" description="Acidic residues" evidence="5">
    <location>
        <begin position="1245"/>
        <end position="1258"/>
    </location>
</feature>
<dbReference type="OrthoDB" id="343875at2759"/>
<dbReference type="SMART" id="SM00028">
    <property type="entry name" value="TPR"/>
    <property type="match status" value="10"/>
</dbReference>
<feature type="compositionally biased region" description="Low complexity" evidence="5">
    <location>
        <begin position="1281"/>
        <end position="1291"/>
    </location>
</feature>
<accession>A0A8S1H4M6</accession>
<reference evidence="6" key="1">
    <citation type="submission" date="2020-10" db="EMBL/GenBank/DDBJ databases">
        <authorList>
            <person name="Kikuchi T."/>
        </authorList>
    </citation>
    <scope>NUCLEOTIDE SEQUENCE</scope>
    <source>
        <strain evidence="6">NKZ352</strain>
    </source>
</reference>
<gene>
    <name evidence="6" type="ORF">CAUJ_LOCUS6290</name>
</gene>
<keyword evidence="7" id="KW-1185">Reference proteome</keyword>
<feature type="repeat" description="TPR" evidence="3">
    <location>
        <begin position="855"/>
        <end position="888"/>
    </location>
</feature>
<evidence type="ECO:0000313" key="6">
    <source>
        <dbReference type="EMBL" id="CAD6190371.1"/>
    </source>
</evidence>
<keyword evidence="4" id="KW-0175">Coiled coil</keyword>
<evidence type="ECO:0000256" key="2">
    <source>
        <dbReference type="ARBA" id="ARBA00022803"/>
    </source>
</evidence>
<keyword evidence="2 3" id="KW-0802">TPR repeat</keyword>
<dbReference type="GO" id="GO:0006368">
    <property type="term" value="P:transcription elongation by RNA polymerase II"/>
    <property type="evidence" value="ECO:0007669"/>
    <property type="project" value="TreeGrafter"/>
</dbReference>
<feature type="compositionally biased region" description="Basic and acidic residues" evidence="5">
    <location>
        <begin position="1120"/>
        <end position="1131"/>
    </location>
</feature>
<comment type="caution">
    <text evidence="6">The sequence shown here is derived from an EMBL/GenBank/DDBJ whole genome shotgun (WGS) entry which is preliminary data.</text>
</comment>
<feature type="compositionally biased region" description="Acidic residues" evidence="5">
    <location>
        <begin position="1271"/>
        <end position="1280"/>
    </location>
</feature>
<evidence type="ECO:0000256" key="1">
    <source>
        <dbReference type="ARBA" id="ARBA00022737"/>
    </source>
</evidence>
<dbReference type="Gene3D" id="1.25.40.10">
    <property type="entry name" value="Tetratricopeptide repeat domain"/>
    <property type="match status" value="4"/>
</dbReference>
<evidence type="ECO:0000313" key="7">
    <source>
        <dbReference type="Proteomes" id="UP000835052"/>
    </source>
</evidence>
<dbReference type="Pfam" id="PF14559">
    <property type="entry name" value="TPR_19"/>
    <property type="match status" value="1"/>
</dbReference>
<evidence type="ECO:0000256" key="5">
    <source>
        <dbReference type="SAM" id="MobiDB-lite"/>
    </source>
</evidence>
<keyword evidence="1" id="KW-0677">Repeat</keyword>
<dbReference type="Proteomes" id="UP000835052">
    <property type="component" value="Unassembled WGS sequence"/>
</dbReference>
<dbReference type="PANTHER" id="PTHR14027:SF2">
    <property type="entry name" value="RNA POLYMERASE-ASSOCIATED PROTEIN CTR9 HOMOLOG"/>
    <property type="match status" value="1"/>
</dbReference>
<dbReference type="InterPro" id="IPR019734">
    <property type="entry name" value="TPR_rpt"/>
</dbReference>
<feature type="repeat" description="TPR" evidence="3">
    <location>
        <begin position="365"/>
        <end position="398"/>
    </location>
</feature>
<dbReference type="EMBL" id="CAJGYM010000015">
    <property type="protein sequence ID" value="CAD6190371.1"/>
    <property type="molecule type" value="Genomic_DNA"/>
</dbReference>